<accession>A0A8J6JFY1</accession>
<organism evidence="1 2">
    <name type="scientific">Lawsonibacter hominis</name>
    <dbReference type="NCBI Taxonomy" id="2763053"/>
    <lineage>
        <taxon>Bacteria</taxon>
        <taxon>Bacillati</taxon>
        <taxon>Bacillota</taxon>
        <taxon>Clostridia</taxon>
        <taxon>Eubacteriales</taxon>
        <taxon>Oscillospiraceae</taxon>
        <taxon>Lawsonibacter</taxon>
    </lineage>
</organism>
<reference evidence="1" key="1">
    <citation type="submission" date="2020-08" db="EMBL/GenBank/DDBJ databases">
        <title>Genome public.</title>
        <authorList>
            <person name="Liu C."/>
            <person name="Sun Q."/>
        </authorList>
    </citation>
    <scope>NUCLEOTIDE SEQUENCE</scope>
    <source>
        <strain evidence="1">NSJ-51</strain>
    </source>
</reference>
<proteinExistence type="predicted"/>
<evidence type="ECO:0000313" key="2">
    <source>
        <dbReference type="Proteomes" id="UP000661435"/>
    </source>
</evidence>
<gene>
    <name evidence="1" type="ORF">H8S57_12225</name>
</gene>
<dbReference type="EMBL" id="JACOPP010000018">
    <property type="protein sequence ID" value="MBC5734484.1"/>
    <property type="molecule type" value="Genomic_DNA"/>
</dbReference>
<dbReference type="Proteomes" id="UP000661435">
    <property type="component" value="Unassembled WGS sequence"/>
</dbReference>
<keyword evidence="2" id="KW-1185">Reference proteome</keyword>
<comment type="caution">
    <text evidence="1">The sequence shown here is derived from an EMBL/GenBank/DDBJ whole genome shotgun (WGS) entry which is preliminary data.</text>
</comment>
<protein>
    <submittedName>
        <fullName evidence="1">Uncharacterized protein</fullName>
    </submittedName>
</protein>
<dbReference type="AlphaFoldDB" id="A0A8J6JFY1"/>
<name>A0A8J6JFY1_9FIRM</name>
<dbReference type="RefSeq" id="WP_186908324.1">
    <property type="nucleotide sequence ID" value="NZ_JACOPP010000018.1"/>
</dbReference>
<sequence>MSYDETMFSTAPPFPFREAGEYEEKDLSASLTLRWSRKRRRWECDNAYFWHESQNKWCCRSEDGRYYHGFRSLRALLKSYVGGRLCESSCCYSARNVRAKYWFSQHPKTVTCRVTIHCTGLFPALFSEGGITL</sequence>
<evidence type="ECO:0000313" key="1">
    <source>
        <dbReference type="EMBL" id="MBC5734484.1"/>
    </source>
</evidence>